<organism evidence="2 3">
    <name type="scientific">Daphnia magna</name>
    <dbReference type="NCBI Taxonomy" id="35525"/>
    <lineage>
        <taxon>Eukaryota</taxon>
        <taxon>Metazoa</taxon>
        <taxon>Ecdysozoa</taxon>
        <taxon>Arthropoda</taxon>
        <taxon>Crustacea</taxon>
        <taxon>Branchiopoda</taxon>
        <taxon>Diplostraca</taxon>
        <taxon>Cladocera</taxon>
        <taxon>Anomopoda</taxon>
        <taxon>Daphniidae</taxon>
        <taxon>Daphnia</taxon>
    </lineage>
</organism>
<proteinExistence type="predicted"/>
<gene>
    <name evidence="2" type="ORF">OUZ56_013837</name>
</gene>
<name>A0ABQ9Z731_9CRUS</name>
<dbReference type="EMBL" id="JAOYFB010000002">
    <property type="protein sequence ID" value="KAK4008704.1"/>
    <property type="molecule type" value="Genomic_DNA"/>
</dbReference>
<evidence type="ECO:0000313" key="2">
    <source>
        <dbReference type="EMBL" id="KAK4008704.1"/>
    </source>
</evidence>
<evidence type="ECO:0000313" key="3">
    <source>
        <dbReference type="Proteomes" id="UP001234178"/>
    </source>
</evidence>
<accession>A0ABQ9Z731</accession>
<protein>
    <submittedName>
        <fullName evidence="2">Uncharacterized protein</fullName>
    </submittedName>
</protein>
<feature type="compositionally biased region" description="Basic and acidic residues" evidence="1">
    <location>
        <begin position="68"/>
        <end position="77"/>
    </location>
</feature>
<evidence type="ECO:0000256" key="1">
    <source>
        <dbReference type="SAM" id="MobiDB-lite"/>
    </source>
</evidence>
<sequence>MATTTASSFLSIHGRTETHPSPFVVDERKIFCFVRPSPDAVPGRLIHLLLFVSSQHDSRWTAYTTPTGKEEDKENRRKKEKKRNVSIYTQTHLDSTPPFYTLYSGSNQQFDYR</sequence>
<dbReference type="Proteomes" id="UP001234178">
    <property type="component" value="Unassembled WGS sequence"/>
</dbReference>
<feature type="region of interest" description="Disordered" evidence="1">
    <location>
        <begin position="61"/>
        <end position="113"/>
    </location>
</feature>
<reference evidence="2 3" key="1">
    <citation type="journal article" date="2023" name="Nucleic Acids Res.">
        <title>The hologenome of Daphnia magna reveals possible DNA methylation and microbiome-mediated evolution of the host genome.</title>
        <authorList>
            <person name="Chaturvedi A."/>
            <person name="Li X."/>
            <person name="Dhandapani V."/>
            <person name="Marshall H."/>
            <person name="Kissane S."/>
            <person name="Cuenca-Cambronero M."/>
            <person name="Asole G."/>
            <person name="Calvet F."/>
            <person name="Ruiz-Romero M."/>
            <person name="Marangio P."/>
            <person name="Guigo R."/>
            <person name="Rago D."/>
            <person name="Mirbahai L."/>
            <person name="Eastwood N."/>
            <person name="Colbourne J.K."/>
            <person name="Zhou J."/>
            <person name="Mallon E."/>
            <person name="Orsini L."/>
        </authorList>
    </citation>
    <scope>NUCLEOTIDE SEQUENCE [LARGE SCALE GENOMIC DNA]</scope>
    <source>
        <strain evidence="2">LRV0_1</strain>
    </source>
</reference>
<keyword evidence="3" id="KW-1185">Reference proteome</keyword>
<feature type="compositionally biased region" description="Polar residues" evidence="1">
    <location>
        <begin position="103"/>
        <end position="113"/>
    </location>
</feature>
<comment type="caution">
    <text evidence="2">The sequence shown here is derived from an EMBL/GenBank/DDBJ whole genome shotgun (WGS) entry which is preliminary data.</text>
</comment>